<dbReference type="EMBL" id="CP034752">
    <property type="protein sequence ID" value="QBH98085.1"/>
    <property type="molecule type" value="Genomic_DNA"/>
</dbReference>
<sequence length="198" mass="22598">MRTLFIALYALLFSCTSIASTNPSFEEVVQKVLLGFHQQDTQIINSLINKDIGIYIVYKRGIPYQYEQLSQFDFKQPVPEYLPYEPLSEKLVRANSKITQYKTAATFDCDTERWSPTGLSVGKTGNNHLLSETAAFLKLHEMTDMSDKAFADLKKLESVSRRIVLASNDGEELVFHLGYFNQRWYLTVLDRVSSDCSA</sequence>
<organism evidence="2 3">
    <name type="scientific">Limnobaculum zhutongyuii</name>
    <dbReference type="NCBI Taxonomy" id="2498113"/>
    <lineage>
        <taxon>Bacteria</taxon>
        <taxon>Pseudomonadati</taxon>
        <taxon>Pseudomonadota</taxon>
        <taxon>Gammaproteobacteria</taxon>
        <taxon>Enterobacterales</taxon>
        <taxon>Budviciaceae</taxon>
        <taxon>Limnobaculum</taxon>
    </lineage>
</organism>
<feature type="chain" id="PRO_5019234530" evidence="1">
    <location>
        <begin position="20"/>
        <end position="198"/>
    </location>
</feature>
<name>A0A411WQ08_9GAMM</name>
<reference evidence="2 3" key="1">
    <citation type="submission" date="2019-03" db="EMBL/GenBank/DDBJ databases">
        <title>Pragia sp. nov. isolated from the gut tract of Carduelis flavirostris.</title>
        <authorList>
            <person name="Ge Y."/>
        </authorList>
    </citation>
    <scope>NUCLEOTIDE SEQUENCE [LARGE SCALE GENOMIC DNA]</scope>
    <source>
        <strain evidence="2 3">CF-458</strain>
    </source>
</reference>
<keyword evidence="1" id="KW-0732">Signal</keyword>
<evidence type="ECO:0000313" key="2">
    <source>
        <dbReference type="EMBL" id="QBH98085.1"/>
    </source>
</evidence>
<protein>
    <submittedName>
        <fullName evidence="2">Uncharacterized protein</fullName>
    </submittedName>
</protein>
<dbReference type="RefSeq" id="WP_130593037.1">
    <property type="nucleotide sequence ID" value="NZ_CP034752.1"/>
</dbReference>
<dbReference type="OrthoDB" id="5347149at2"/>
<accession>A0A411WQ08</accession>
<dbReference type="Proteomes" id="UP000293154">
    <property type="component" value="Chromosome"/>
</dbReference>
<dbReference type="PROSITE" id="PS51257">
    <property type="entry name" value="PROKAR_LIPOPROTEIN"/>
    <property type="match status" value="1"/>
</dbReference>
<feature type="signal peptide" evidence="1">
    <location>
        <begin position="1"/>
        <end position="19"/>
    </location>
</feature>
<evidence type="ECO:0000256" key="1">
    <source>
        <dbReference type="SAM" id="SignalP"/>
    </source>
</evidence>
<dbReference type="AlphaFoldDB" id="A0A411WQ08"/>
<keyword evidence="3" id="KW-1185">Reference proteome</keyword>
<gene>
    <name evidence="2" type="ORF">EKN56_17815</name>
</gene>
<dbReference type="KEGG" id="prag:EKN56_17815"/>
<evidence type="ECO:0000313" key="3">
    <source>
        <dbReference type="Proteomes" id="UP000293154"/>
    </source>
</evidence>
<proteinExistence type="predicted"/>